<keyword evidence="3" id="KW-0536">Nodulation</keyword>
<dbReference type="PANTHER" id="PTHR42711:SF5">
    <property type="entry name" value="ABC TRANSPORTER ATP-BINDING PROTEIN NATA"/>
    <property type="match status" value="1"/>
</dbReference>
<proteinExistence type="inferred from homology"/>
<dbReference type="InterPro" id="IPR027417">
    <property type="entry name" value="P-loop_NTPase"/>
</dbReference>
<dbReference type="InterPro" id="IPR003439">
    <property type="entry name" value="ABC_transporter-like_ATP-bd"/>
</dbReference>
<sequence length="317" mass="35349">MELTVNQVTKTYGDLTAVNALSFHVSQGEIFALLGPNGAGKSSLVRMLTGFTHPDDGQISLNLAGQFFSHIPSQALGYLPEDRGLYPEKSVLKNLVYFARLHGMSKADAQQEATQWLEKFDLSDRLDEQLKSLSKGNQQKVQLISAVIHNPKWVILDEPFSGLDPVNQEKVVEFLTELKAKGMTVILSAHQMAMVEKLADRMLLMNLGEAVFYGSLHDIRQQAATNAVLKVTYDTIDRLKIQSSDHGLTIEQLTEESLQVLLQPSQSINDVLASLTTFGNIKSVHSQSLDLHQLYLHAISKHKEEKQQRPAKEKQYA</sequence>
<evidence type="ECO:0000313" key="7">
    <source>
        <dbReference type="EMBL" id="GLX83366.1"/>
    </source>
</evidence>
<dbReference type="Gene3D" id="3.40.50.300">
    <property type="entry name" value="P-loop containing nucleotide triphosphate hydrolases"/>
    <property type="match status" value="1"/>
</dbReference>
<organism evidence="7 8">
    <name type="scientific">Thalassotalea eurytherma</name>
    <dbReference type="NCBI Taxonomy" id="1144278"/>
    <lineage>
        <taxon>Bacteria</taxon>
        <taxon>Pseudomonadati</taxon>
        <taxon>Pseudomonadota</taxon>
        <taxon>Gammaproteobacteria</taxon>
        <taxon>Alteromonadales</taxon>
        <taxon>Colwelliaceae</taxon>
        <taxon>Thalassotalea</taxon>
    </lineage>
</organism>
<dbReference type="PANTHER" id="PTHR42711">
    <property type="entry name" value="ABC TRANSPORTER ATP-BINDING PROTEIN"/>
    <property type="match status" value="1"/>
</dbReference>
<dbReference type="Proteomes" id="UP001157133">
    <property type="component" value="Unassembled WGS sequence"/>
</dbReference>
<keyword evidence="2" id="KW-0813">Transport</keyword>
<comment type="similarity">
    <text evidence="1">Belongs to the ABC transporter superfamily.</text>
</comment>
<gene>
    <name evidence="7" type="primary">yhaQ</name>
    <name evidence="7" type="ORF">theurythT_28190</name>
</gene>
<dbReference type="Pfam" id="PF00005">
    <property type="entry name" value="ABC_tran"/>
    <property type="match status" value="1"/>
</dbReference>
<evidence type="ECO:0000313" key="8">
    <source>
        <dbReference type="Proteomes" id="UP001157133"/>
    </source>
</evidence>
<evidence type="ECO:0000256" key="3">
    <source>
        <dbReference type="ARBA" id="ARBA00022458"/>
    </source>
</evidence>
<dbReference type="PROSITE" id="PS00211">
    <property type="entry name" value="ABC_TRANSPORTER_1"/>
    <property type="match status" value="1"/>
</dbReference>
<protein>
    <submittedName>
        <fullName evidence="7">ABC transporter ATP-binding protein YhaQ</fullName>
    </submittedName>
</protein>
<keyword evidence="4" id="KW-0547">Nucleotide-binding</keyword>
<evidence type="ECO:0000256" key="2">
    <source>
        <dbReference type="ARBA" id="ARBA00022448"/>
    </source>
</evidence>
<dbReference type="InterPro" id="IPR050763">
    <property type="entry name" value="ABC_transporter_ATP-binding"/>
</dbReference>
<evidence type="ECO:0000256" key="4">
    <source>
        <dbReference type="ARBA" id="ARBA00022741"/>
    </source>
</evidence>
<evidence type="ECO:0000259" key="6">
    <source>
        <dbReference type="PROSITE" id="PS50893"/>
    </source>
</evidence>
<comment type="caution">
    <text evidence="7">The sequence shown here is derived from an EMBL/GenBank/DDBJ whole genome shotgun (WGS) entry which is preliminary data.</text>
</comment>
<dbReference type="EMBL" id="BSSU01000015">
    <property type="protein sequence ID" value="GLX83366.1"/>
    <property type="molecule type" value="Genomic_DNA"/>
</dbReference>
<dbReference type="PROSITE" id="PS50893">
    <property type="entry name" value="ABC_TRANSPORTER_2"/>
    <property type="match status" value="1"/>
</dbReference>
<dbReference type="InterPro" id="IPR017871">
    <property type="entry name" value="ABC_transporter-like_CS"/>
</dbReference>
<evidence type="ECO:0000256" key="5">
    <source>
        <dbReference type="ARBA" id="ARBA00022840"/>
    </source>
</evidence>
<accession>A0ABQ6H5E0</accession>
<keyword evidence="8" id="KW-1185">Reference proteome</keyword>
<evidence type="ECO:0000256" key="1">
    <source>
        <dbReference type="ARBA" id="ARBA00005417"/>
    </source>
</evidence>
<dbReference type="InterPro" id="IPR003593">
    <property type="entry name" value="AAA+_ATPase"/>
</dbReference>
<dbReference type="RefSeq" id="WP_284208796.1">
    <property type="nucleotide sequence ID" value="NZ_BSSU01000015.1"/>
</dbReference>
<dbReference type="GO" id="GO:0005524">
    <property type="term" value="F:ATP binding"/>
    <property type="evidence" value="ECO:0007669"/>
    <property type="project" value="UniProtKB-KW"/>
</dbReference>
<name>A0ABQ6H5E0_9GAMM</name>
<reference evidence="7 8" key="1">
    <citation type="submission" date="2023-03" db="EMBL/GenBank/DDBJ databases">
        <title>Draft genome sequence of Thalassotalea eurytherma JCM 18482T.</title>
        <authorList>
            <person name="Sawabe T."/>
        </authorList>
    </citation>
    <scope>NUCLEOTIDE SEQUENCE [LARGE SCALE GENOMIC DNA]</scope>
    <source>
        <strain evidence="7 8">JCM 18482</strain>
    </source>
</reference>
<keyword evidence="5 7" id="KW-0067">ATP-binding</keyword>
<feature type="domain" description="ABC transporter" evidence="6">
    <location>
        <begin position="3"/>
        <end position="232"/>
    </location>
</feature>
<dbReference type="SMART" id="SM00382">
    <property type="entry name" value="AAA"/>
    <property type="match status" value="1"/>
</dbReference>
<dbReference type="SUPFAM" id="SSF52540">
    <property type="entry name" value="P-loop containing nucleoside triphosphate hydrolases"/>
    <property type="match status" value="1"/>
</dbReference>